<keyword evidence="3" id="KW-0645">Protease</keyword>
<dbReference type="GO" id="GO:0016485">
    <property type="term" value="P:protein processing"/>
    <property type="evidence" value="ECO:0007669"/>
    <property type="project" value="TreeGrafter"/>
</dbReference>
<dbReference type="CDD" id="cd06062">
    <property type="entry name" value="H2MP_MemB-H2up"/>
    <property type="match status" value="1"/>
</dbReference>
<dbReference type="NCBIfam" id="TIGR00072">
    <property type="entry name" value="hydrog_prot"/>
    <property type="match status" value="1"/>
</dbReference>
<dbReference type="Proteomes" id="UP000253831">
    <property type="component" value="Unassembled WGS sequence"/>
</dbReference>
<sequence length="198" mass="21313">MRVVILGVGNILLSDEGLGVHAIERLPLAYSLPAAVEIIDGGTCGMEMLEALEDLDALIMVDAIRGGQPPGTPIRLLGDAVPVFFKTRLSPHQIGLCDVLATLELLGKAPKYTAILGAQPRSLALGMELSPEVENVIPTVLRMVVDELATLGIRVPQLTVTTCRDTPDGDSHDRPPLSRPFSRGGRREVRESRTRLSH</sequence>
<keyword evidence="5" id="KW-0064">Aspartyl protease</keyword>
<dbReference type="PRINTS" id="PR00446">
    <property type="entry name" value="HYDRGNUPTAKE"/>
</dbReference>
<evidence type="ECO:0000256" key="7">
    <source>
        <dbReference type="SAM" id="MobiDB-lite"/>
    </source>
</evidence>
<evidence type="ECO:0000256" key="6">
    <source>
        <dbReference type="ARBA" id="ARBA00022801"/>
    </source>
</evidence>
<dbReference type="InterPro" id="IPR023430">
    <property type="entry name" value="Pept_HybD-like_dom_sf"/>
</dbReference>
<keyword evidence="2" id="KW-0533">Nickel</keyword>
<name>A0A369XK65_9PROT</name>
<dbReference type="PANTHER" id="PTHR30302:SF1">
    <property type="entry name" value="HYDROGENASE 2 MATURATION PROTEASE"/>
    <property type="match status" value="1"/>
</dbReference>
<feature type="compositionally biased region" description="Basic and acidic residues" evidence="7">
    <location>
        <begin position="165"/>
        <end position="176"/>
    </location>
</feature>
<dbReference type="EMBL" id="QPGA01000048">
    <property type="protein sequence ID" value="RDE49296.1"/>
    <property type="molecule type" value="Genomic_DNA"/>
</dbReference>
<evidence type="ECO:0000256" key="3">
    <source>
        <dbReference type="ARBA" id="ARBA00022670"/>
    </source>
</evidence>
<keyword evidence="4" id="KW-0479">Metal-binding</keyword>
<comment type="caution">
    <text evidence="8">The sequence shown here is derived from an EMBL/GenBank/DDBJ whole genome shotgun (WGS) entry which is preliminary data.</text>
</comment>
<dbReference type="GO" id="GO:0046872">
    <property type="term" value="F:metal ion binding"/>
    <property type="evidence" value="ECO:0007669"/>
    <property type="project" value="UniProtKB-KW"/>
</dbReference>
<organism evidence="8 9">
    <name type="scientific">Candidatus Accumulibacter meliphilus</name>
    <dbReference type="NCBI Taxonomy" id="2211374"/>
    <lineage>
        <taxon>Bacteria</taxon>
        <taxon>Pseudomonadati</taxon>
        <taxon>Pseudomonadota</taxon>
        <taxon>Betaproteobacteria</taxon>
        <taxon>Candidatus Accumulibacter</taxon>
    </lineage>
</organism>
<feature type="region of interest" description="Disordered" evidence="7">
    <location>
        <begin position="162"/>
        <end position="198"/>
    </location>
</feature>
<feature type="compositionally biased region" description="Basic and acidic residues" evidence="7">
    <location>
        <begin position="185"/>
        <end position="198"/>
    </location>
</feature>
<evidence type="ECO:0000256" key="1">
    <source>
        <dbReference type="ARBA" id="ARBA00006814"/>
    </source>
</evidence>
<keyword evidence="6" id="KW-0378">Hydrolase</keyword>
<accession>A0A369XK65</accession>
<comment type="similarity">
    <text evidence="1">Belongs to the peptidase A31 family.</text>
</comment>
<dbReference type="InterPro" id="IPR000671">
    <property type="entry name" value="Peptidase_A31"/>
</dbReference>
<dbReference type="SUPFAM" id="SSF53163">
    <property type="entry name" value="HybD-like"/>
    <property type="match status" value="1"/>
</dbReference>
<evidence type="ECO:0000313" key="8">
    <source>
        <dbReference type="EMBL" id="RDE49296.1"/>
    </source>
</evidence>
<evidence type="ECO:0000313" key="9">
    <source>
        <dbReference type="Proteomes" id="UP000253831"/>
    </source>
</evidence>
<dbReference type="PANTHER" id="PTHR30302">
    <property type="entry name" value="HYDROGENASE 1 MATURATION PROTEASE"/>
    <property type="match status" value="1"/>
</dbReference>
<proteinExistence type="inferred from homology"/>
<dbReference type="FunFam" id="3.40.50.1450:FF:000002">
    <property type="entry name" value="Hydrogenase 1 maturation protease"/>
    <property type="match status" value="1"/>
</dbReference>
<evidence type="ECO:0000256" key="2">
    <source>
        <dbReference type="ARBA" id="ARBA00022596"/>
    </source>
</evidence>
<evidence type="ECO:0000256" key="4">
    <source>
        <dbReference type="ARBA" id="ARBA00022723"/>
    </source>
</evidence>
<evidence type="ECO:0000256" key="5">
    <source>
        <dbReference type="ARBA" id="ARBA00022750"/>
    </source>
</evidence>
<dbReference type="Gene3D" id="3.40.50.1450">
    <property type="entry name" value="HybD-like"/>
    <property type="match status" value="1"/>
</dbReference>
<gene>
    <name evidence="8" type="primary">hybD</name>
    <name evidence="8" type="ORF">DVS81_17425</name>
</gene>
<protein>
    <submittedName>
        <fullName evidence="8">Hydrogenase 2 maturation endopeptidase</fullName>
    </submittedName>
</protein>
<reference evidence="8 9" key="1">
    <citation type="submission" date="2018-05" db="EMBL/GenBank/DDBJ databases">
        <title>Integrated omic analyses show evidence that a Ca. Accumulibacter phosphatis strain performs denitrification under micro-aerobic conditions.</title>
        <authorList>
            <person name="Camejo P.Y."/>
            <person name="Katherine M.D."/>
            <person name="Daniel N.R."/>
        </authorList>
    </citation>
    <scope>NUCLEOTIDE SEQUENCE [LARGE SCALE GENOMIC DNA]</scope>
    <source>
        <strain evidence="8">UW-LDO-IC</strain>
    </source>
</reference>
<dbReference type="GO" id="GO:0004190">
    <property type="term" value="F:aspartic-type endopeptidase activity"/>
    <property type="evidence" value="ECO:0007669"/>
    <property type="project" value="UniProtKB-KW"/>
</dbReference>
<dbReference type="GO" id="GO:0008047">
    <property type="term" value="F:enzyme activator activity"/>
    <property type="evidence" value="ECO:0007669"/>
    <property type="project" value="InterPro"/>
</dbReference>
<dbReference type="AlphaFoldDB" id="A0A369XK65"/>
<dbReference type="Pfam" id="PF01750">
    <property type="entry name" value="HycI"/>
    <property type="match status" value="1"/>
</dbReference>